<evidence type="ECO:0000313" key="2">
    <source>
        <dbReference type="EMBL" id="EKF54898.1"/>
    </source>
</evidence>
<dbReference type="RefSeq" id="WP_008991847.1">
    <property type="nucleotide sequence ID" value="NZ_AMSG01000013.1"/>
</dbReference>
<feature type="domain" description="FAD-dependent urate hydroxylase HpyO/Asp monooxygenase CreE-like FAD/NAD(P)-binding" evidence="1">
    <location>
        <begin position="14"/>
        <end position="192"/>
    </location>
</feature>
<dbReference type="InterPro" id="IPR038732">
    <property type="entry name" value="HpyO/CreE_NAD-binding"/>
</dbReference>
<organism evidence="2 3">
    <name type="scientific">Galbibacter marinus</name>
    <dbReference type="NCBI Taxonomy" id="555500"/>
    <lineage>
        <taxon>Bacteria</taxon>
        <taxon>Pseudomonadati</taxon>
        <taxon>Bacteroidota</taxon>
        <taxon>Flavobacteriia</taxon>
        <taxon>Flavobacteriales</taxon>
        <taxon>Flavobacteriaceae</taxon>
        <taxon>Galbibacter</taxon>
    </lineage>
</organism>
<dbReference type="InterPro" id="IPR036188">
    <property type="entry name" value="FAD/NAD-bd_sf"/>
</dbReference>
<dbReference type="InterPro" id="IPR052189">
    <property type="entry name" value="L-asp_N-monooxygenase_NS-form"/>
</dbReference>
<evidence type="ECO:0000313" key="3">
    <source>
        <dbReference type="Proteomes" id="UP000007364"/>
    </source>
</evidence>
<name>K2P1K9_9FLAO</name>
<dbReference type="Pfam" id="PF13454">
    <property type="entry name" value="NAD_binding_9"/>
    <property type="match status" value="1"/>
</dbReference>
<dbReference type="OrthoDB" id="9785911at2"/>
<dbReference type="SUPFAM" id="SSF51905">
    <property type="entry name" value="FAD/NAD(P)-binding domain"/>
    <property type="match status" value="1"/>
</dbReference>
<sequence length="528" mass="59087">MYNANLSHPMDLCFIGSGISSTFTLIHLLENRIENQTKTFLEIAIIEKYEEFHTGIPYGKRSGDSVLLITSLKNFLPNPEYTKFIHWLHENYPTLINRMESSGGDLTKQWLKKYKESIDKGQWGDLFIPRHFFGIYLKDKLNQLINQQSSKGVLKVHYINTQVTDVTKNDPYFTIIGGGLQLQSKKVILGIGSLPNHKIYTDKNILTKDKLLLINQIYNPNLDENLERISNFTSSLHQSGSLCNILIIGANASALELLYKLNDRPHKGDYTTNYFFLSTHGVLPDCEVDSKKQADYNAIHLNNLQSESDLTAAQIAEAAELDLDAAEKIHLGAASTVGIISNAFGNLLSKLNSEELKNFACLYGNEIGRRQRCAGQHYLDVIDDLNSKGQFRHLKGRFRDLIKQNNGDYHLLYQCPEADTPNTSSMPFHVVINCIGSAKFGANNNQVPTLLKNLINKGLARPNASQIGLQVNSKLECSENIHVVGPLLAGNIIESKAVWHVEHCGRIIWLSGVLAKTIVQPQQATITS</sequence>
<dbReference type="PANTHER" id="PTHR40254">
    <property type="entry name" value="BLR0577 PROTEIN"/>
    <property type="match status" value="1"/>
</dbReference>
<keyword evidence="3" id="KW-1185">Reference proteome</keyword>
<protein>
    <recommendedName>
        <fullName evidence="1">FAD-dependent urate hydroxylase HpyO/Asp monooxygenase CreE-like FAD/NAD(P)-binding domain-containing protein</fullName>
    </recommendedName>
</protein>
<dbReference type="AlphaFoldDB" id="K2P1K9"/>
<dbReference type="PANTHER" id="PTHR40254:SF1">
    <property type="entry name" value="BLR0577 PROTEIN"/>
    <property type="match status" value="1"/>
</dbReference>
<dbReference type="EMBL" id="AMSG01000013">
    <property type="protein sequence ID" value="EKF54898.1"/>
    <property type="molecule type" value="Genomic_DNA"/>
</dbReference>
<gene>
    <name evidence="2" type="ORF">I215_10023</name>
</gene>
<dbReference type="eggNOG" id="COG4529">
    <property type="taxonomic scope" value="Bacteria"/>
</dbReference>
<accession>K2P1K9</accession>
<comment type="caution">
    <text evidence="2">The sequence shown here is derived from an EMBL/GenBank/DDBJ whole genome shotgun (WGS) entry which is preliminary data.</text>
</comment>
<proteinExistence type="predicted"/>
<dbReference type="STRING" id="555500.I215_10023"/>
<evidence type="ECO:0000259" key="1">
    <source>
        <dbReference type="Pfam" id="PF13454"/>
    </source>
</evidence>
<dbReference type="Proteomes" id="UP000007364">
    <property type="component" value="Unassembled WGS sequence"/>
</dbReference>
<reference evidence="2 3" key="1">
    <citation type="journal article" date="2012" name="J. Bacteriol.">
        <title>Genome Sequence of Galbibacter marinum Type Strain ck-I2-15.</title>
        <authorList>
            <person name="Lai Q."/>
            <person name="Li C."/>
            <person name="Shao Z."/>
        </authorList>
    </citation>
    <scope>NUCLEOTIDE SEQUENCE [LARGE SCALE GENOMIC DNA]</scope>
    <source>
        <strain evidence="3">ck-I2-15</strain>
    </source>
</reference>